<evidence type="ECO:0000313" key="13">
    <source>
        <dbReference type="EMBL" id="TWW09680.1"/>
    </source>
</evidence>
<dbReference type="InterPro" id="IPR027304">
    <property type="entry name" value="Trigger_fact/SurA_dom_sf"/>
</dbReference>
<dbReference type="InterPro" id="IPR005215">
    <property type="entry name" value="Trig_fac"/>
</dbReference>
<dbReference type="Pfam" id="PF05697">
    <property type="entry name" value="Trigger_N"/>
    <property type="match status" value="1"/>
</dbReference>
<name>A0A5C6M4H5_9PLAN</name>
<keyword evidence="5 9" id="KW-0697">Rotamase</keyword>
<feature type="region of interest" description="Disordered" evidence="10">
    <location>
        <begin position="1"/>
        <end position="22"/>
    </location>
</feature>
<evidence type="ECO:0000259" key="12">
    <source>
        <dbReference type="Pfam" id="PF05698"/>
    </source>
</evidence>
<keyword evidence="9" id="KW-0131">Cell cycle</keyword>
<dbReference type="Gene3D" id="3.30.70.1050">
    <property type="entry name" value="Trigger factor ribosome-binding domain"/>
    <property type="match status" value="1"/>
</dbReference>
<keyword evidence="14" id="KW-1185">Reference proteome</keyword>
<evidence type="ECO:0000256" key="2">
    <source>
        <dbReference type="ARBA" id="ARBA00005464"/>
    </source>
</evidence>
<evidence type="ECO:0000256" key="8">
    <source>
        <dbReference type="ARBA" id="ARBA00029986"/>
    </source>
</evidence>
<dbReference type="GO" id="GO:0043022">
    <property type="term" value="F:ribosome binding"/>
    <property type="evidence" value="ECO:0007669"/>
    <property type="project" value="TreeGrafter"/>
</dbReference>
<comment type="caution">
    <text evidence="13">The sequence shown here is derived from an EMBL/GenBank/DDBJ whole genome shotgun (WGS) entry which is preliminary data.</text>
</comment>
<dbReference type="EC" id="5.2.1.8" evidence="3 9"/>
<dbReference type="InterPro" id="IPR008880">
    <property type="entry name" value="Trigger_fac_C"/>
</dbReference>
<keyword evidence="6 9" id="KW-0143">Chaperone</keyword>
<accession>A0A5C6M4H5</accession>
<reference evidence="13 14" key="2">
    <citation type="submission" date="2019-08" db="EMBL/GenBank/DDBJ databases">
        <authorList>
            <person name="Henke P."/>
        </authorList>
    </citation>
    <scope>NUCLEOTIDE SEQUENCE [LARGE SCALE GENOMIC DNA]</scope>
    <source>
        <strain evidence="13">Phe10_nw2017</strain>
    </source>
</reference>
<evidence type="ECO:0000256" key="9">
    <source>
        <dbReference type="HAMAP-Rule" id="MF_00303"/>
    </source>
</evidence>
<dbReference type="PANTHER" id="PTHR30560">
    <property type="entry name" value="TRIGGER FACTOR CHAPERONE AND PEPTIDYL-PROLYL CIS/TRANS ISOMERASE"/>
    <property type="match status" value="1"/>
</dbReference>
<evidence type="ECO:0000256" key="5">
    <source>
        <dbReference type="ARBA" id="ARBA00023110"/>
    </source>
</evidence>
<comment type="similarity">
    <text evidence="2 9">Belongs to the FKBP-type PPIase family. Tig subfamily.</text>
</comment>
<dbReference type="AlphaFoldDB" id="A0A5C6M4H5"/>
<dbReference type="PIRSF" id="PIRSF003095">
    <property type="entry name" value="Trigger_factor"/>
    <property type="match status" value="1"/>
</dbReference>
<evidence type="ECO:0000256" key="7">
    <source>
        <dbReference type="ARBA" id="ARBA00023235"/>
    </source>
</evidence>
<feature type="domain" description="Trigger factor C-terminal" evidence="12">
    <location>
        <begin position="294"/>
        <end position="449"/>
    </location>
</feature>
<dbReference type="GO" id="GO:0051301">
    <property type="term" value="P:cell division"/>
    <property type="evidence" value="ECO:0007669"/>
    <property type="project" value="UniProtKB-KW"/>
</dbReference>
<dbReference type="Proteomes" id="UP000321083">
    <property type="component" value="Unassembled WGS sequence"/>
</dbReference>
<dbReference type="GO" id="GO:0043335">
    <property type="term" value="P:protein unfolding"/>
    <property type="evidence" value="ECO:0007669"/>
    <property type="project" value="TreeGrafter"/>
</dbReference>
<keyword evidence="9" id="KW-0132">Cell division</keyword>
<dbReference type="Pfam" id="PF05698">
    <property type="entry name" value="Trigger_C"/>
    <property type="match status" value="1"/>
</dbReference>
<comment type="subcellular location">
    <subcellularLocation>
        <location evidence="9">Cytoplasm</location>
    </subcellularLocation>
    <text evidence="9">About half TF is bound to the ribosome near the polypeptide exit tunnel while the other half is free in the cytoplasm.</text>
</comment>
<evidence type="ECO:0000256" key="3">
    <source>
        <dbReference type="ARBA" id="ARBA00013194"/>
    </source>
</evidence>
<dbReference type="SUPFAM" id="SSF109998">
    <property type="entry name" value="Triger factor/SurA peptide-binding domain-like"/>
    <property type="match status" value="1"/>
</dbReference>
<dbReference type="InterPro" id="IPR036611">
    <property type="entry name" value="Trigger_fac_ribosome-bd_sf"/>
</dbReference>
<dbReference type="InterPro" id="IPR037041">
    <property type="entry name" value="Trigger_fac_C_sf"/>
</dbReference>
<comment type="domain">
    <text evidence="9">Consists of 3 domains; the N-terminus binds the ribosome, the middle domain has PPIase activity, while the C-terminus has intrinsic chaperone activity on its own.</text>
</comment>
<dbReference type="Gene3D" id="1.10.3120.10">
    <property type="entry name" value="Trigger factor, C-terminal domain"/>
    <property type="match status" value="1"/>
</dbReference>
<dbReference type="PANTHER" id="PTHR30560:SF3">
    <property type="entry name" value="TRIGGER FACTOR-LIKE PROTEIN TIG, CHLOROPLASTIC"/>
    <property type="match status" value="1"/>
</dbReference>
<dbReference type="SUPFAM" id="SSF102735">
    <property type="entry name" value="Trigger factor ribosome-binding domain"/>
    <property type="match status" value="1"/>
</dbReference>
<dbReference type="GO" id="GO:0015031">
    <property type="term" value="P:protein transport"/>
    <property type="evidence" value="ECO:0007669"/>
    <property type="project" value="UniProtKB-UniRule"/>
</dbReference>
<evidence type="ECO:0000256" key="6">
    <source>
        <dbReference type="ARBA" id="ARBA00023186"/>
    </source>
</evidence>
<dbReference type="GO" id="GO:0005737">
    <property type="term" value="C:cytoplasm"/>
    <property type="evidence" value="ECO:0007669"/>
    <property type="project" value="UniProtKB-SubCell"/>
</dbReference>
<reference evidence="13 14" key="1">
    <citation type="submission" date="2019-08" db="EMBL/GenBank/DDBJ databases">
        <title>100 year-old enigma solved: identification of Planctomyces bekefii, the type genus and species of the phylum Planctomycetes.</title>
        <authorList>
            <person name="Svetlana D.N."/>
            <person name="Overmann J."/>
        </authorList>
    </citation>
    <scope>NUCLEOTIDE SEQUENCE [LARGE SCALE GENOMIC DNA]</scope>
    <source>
        <strain evidence="13">Phe10_nw2017</strain>
    </source>
</reference>
<evidence type="ECO:0000256" key="1">
    <source>
        <dbReference type="ARBA" id="ARBA00000971"/>
    </source>
</evidence>
<dbReference type="GO" id="GO:0044183">
    <property type="term" value="F:protein folding chaperone"/>
    <property type="evidence" value="ECO:0007669"/>
    <property type="project" value="TreeGrafter"/>
</dbReference>
<organism evidence="13 14">
    <name type="scientific">Planctomyces bekefii</name>
    <dbReference type="NCBI Taxonomy" id="1653850"/>
    <lineage>
        <taxon>Bacteria</taxon>
        <taxon>Pseudomonadati</taxon>
        <taxon>Planctomycetota</taxon>
        <taxon>Planctomycetia</taxon>
        <taxon>Planctomycetales</taxon>
        <taxon>Planctomycetaceae</taxon>
        <taxon>Planctomyces</taxon>
    </lineage>
</organism>
<dbReference type="EMBL" id="SRHE01000206">
    <property type="protein sequence ID" value="TWW09680.1"/>
    <property type="molecule type" value="Genomic_DNA"/>
</dbReference>
<sequence length="490" mass="55149">MSSEVEQSAVEASSDAATAETPAERMALQVSIENKGNCLRHIAVTVPEIDIQEIREEVLDELRDKAQVPGFRPGRVPDALLLRRFRTEISADIKQKVLMASLEQISEEYKIEPLGEPRLNLGNLEVPDTGDFHYEFDVEVRPDFELPDFNTITLNRPTGEVTPEEIDAYLANLLDSRAIPEVKDGAAEPGDMIACTITYSWSGGEIPGSTTEQLRLRPVLNFQDAVLEGFDALMTGVRAEETRSATVTISRQSPVVEMRGEQVTVNFAVQTVFRVPEGQIDQDLLTSWDCTSAEDFRGMVTEQMSNQMHYQQRQSLRSQLLDEITASADWDLPEGLVRQQTDNALRREFLEMSQAGFTIQQIRARENQMRQNAIEDTKSALKQHFVLDKLATRENIEPTSEEIEREIAFMALQNGESPRKLRARMVKSGLIENLSAQLRERKTVDWIMERVQFVEVPHEPIARNNAESVRAAICGNMKSSLVDDAPAESE</sequence>
<dbReference type="SUPFAM" id="SSF54534">
    <property type="entry name" value="FKBP-like"/>
    <property type="match status" value="1"/>
</dbReference>
<gene>
    <name evidence="9 13" type="primary">tig</name>
    <name evidence="13" type="ORF">E3A20_11920</name>
</gene>
<dbReference type="Gene3D" id="3.10.50.40">
    <property type="match status" value="1"/>
</dbReference>
<keyword evidence="9" id="KW-0963">Cytoplasm</keyword>
<dbReference type="InterPro" id="IPR046357">
    <property type="entry name" value="PPIase_dom_sf"/>
</dbReference>
<dbReference type="NCBIfam" id="TIGR00115">
    <property type="entry name" value="tig"/>
    <property type="match status" value="1"/>
</dbReference>
<evidence type="ECO:0000313" key="14">
    <source>
        <dbReference type="Proteomes" id="UP000321083"/>
    </source>
</evidence>
<comment type="catalytic activity">
    <reaction evidence="1 9">
        <text>[protein]-peptidylproline (omega=180) = [protein]-peptidylproline (omega=0)</text>
        <dbReference type="Rhea" id="RHEA:16237"/>
        <dbReference type="Rhea" id="RHEA-COMP:10747"/>
        <dbReference type="Rhea" id="RHEA-COMP:10748"/>
        <dbReference type="ChEBI" id="CHEBI:83833"/>
        <dbReference type="ChEBI" id="CHEBI:83834"/>
        <dbReference type="EC" id="5.2.1.8"/>
    </reaction>
</comment>
<dbReference type="GO" id="GO:0003755">
    <property type="term" value="F:peptidyl-prolyl cis-trans isomerase activity"/>
    <property type="evidence" value="ECO:0007669"/>
    <property type="project" value="UniProtKB-UniRule"/>
</dbReference>
<protein>
    <recommendedName>
        <fullName evidence="4 9">Trigger factor</fullName>
        <shortName evidence="9">TF</shortName>
        <ecNumber evidence="3 9">5.2.1.8</ecNumber>
    </recommendedName>
    <alternativeName>
        <fullName evidence="8 9">PPIase</fullName>
    </alternativeName>
</protein>
<dbReference type="HAMAP" id="MF_00303">
    <property type="entry name" value="Trigger_factor_Tig"/>
    <property type="match status" value="1"/>
</dbReference>
<feature type="compositionally biased region" description="Low complexity" evidence="10">
    <location>
        <begin position="1"/>
        <end position="17"/>
    </location>
</feature>
<dbReference type="GO" id="GO:0051083">
    <property type="term" value="P:'de novo' cotranslational protein folding"/>
    <property type="evidence" value="ECO:0007669"/>
    <property type="project" value="TreeGrafter"/>
</dbReference>
<proteinExistence type="inferred from homology"/>
<evidence type="ECO:0000259" key="11">
    <source>
        <dbReference type="Pfam" id="PF05697"/>
    </source>
</evidence>
<evidence type="ECO:0000256" key="4">
    <source>
        <dbReference type="ARBA" id="ARBA00016902"/>
    </source>
</evidence>
<keyword evidence="7 9" id="KW-0413">Isomerase</keyword>
<feature type="domain" description="Trigger factor ribosome-binding bacterial" evidence="11">
    <location>
        <begin position="29"/>
        <end position="173"/>
    </location>
</feature>
<dbReference type="InterPro" id="IPR008881">
    <property type="entry name" value="Trigger_fac_ribosome-bd_bac"/>
</dbReference>
<comment type="function">
    <text evidence="9">Involved in protein export. Acts as a chaperone by maintaining the newly synthesized protein in an open conformation. Functions as a peptidyl-prolyl cis-trans isomerase.</text>
</comment>
<evidence type="ECO:0000256" key="10">
    <source>
        <dbReference type="SAM" id="MobiDB-lite"/>
    </source>
</evidence>